<dbReference type="Proteomes" id="UP001059596">
    <property type="component" value="Unassembled WGS sequence"/>
</dbReference>
<accession>A0A9P9YAJ6</accession>
<protein>
    <submittedName>
        <fullName evidence="1">Uncharacterized protein</fullName>
    </submittedName>
</protein>
<organism evidence="1 2">
    <name type="scientific">Drosophila gunungcola</name>
    <name type="common">fruit fly</name>
    <dbReference type="NCBI Taxonomy" id="103775"/>
    <lineage>
        <taxon>Eukaryota</taxon>
        <taxon>Metazoa</taxon>
        <taxon>Ecdysozoa</taxon>
        <taxon>Arthropoda</taxon>
        <taxon>Hexapoda</taxon>
        <taxon>Insecta</taxon>
        <taxon>Pterygota</taxon>
        <taxon>Neoptera</taxon>
        <taxon>Endopterygota</taxon>
        <taxon>Diptera</taxon>
        <taxon>Brachycera</taxon>
        <taxon>Muscomorpha</taxon>
        <taxon>Ephydroidea</taxon>
        <taxon>Drosophilidae</taxon>
        <taxon>Drosophila</taxon>
        <taxon>Sophophora</taxon>
    </lineage>
</organism>
<name>A0A9P9YAJ6_9MUSC</name>
<comment type="caution">
    <text evidence="1">The sequence shown here is derived from an EMBL/GenBank/DDBJ whole genome shotgun (WGS) entry which is preliminary data.</text>
</comment>
<dbReference type="AlphaFoldDB" id="A0A9P9YAJ6"/>
<evidence type="ECO:0000313" key="1">
    <source>
        <dbReference type="EMBL" id="KAI8033417.1"/>
    </source>
</evidence>
<sequence length="98" mass="11421">MGTWVRRYVGIHGKCVGIAQLECCRNAAAIEAKLSCCFPELEHWLWPPTLTHADEASSLQERKRWRLWGRKREGDSFRGARRMRSPSLRYIPDVHAEK</sequence>
<reference evidence="1" key="1">
    <citation type="journal article" date="2023" name="Genome Biol. Evol.">
        <title>Long-read-based Genome Assembly of Drosophila gunungcola Reveals Fewer Chemosensory Genes in Flower-breeding Species.</title>
        <authorList>
            <person name="Negi A."/>
            <person name="Liao B.Y."/>
            <person name="Yeh S.D."/>
        </authorList>
    </citation>
    <scope>NUCLEOTIDE SEQUENCE</scope>
    <source>
        <strain evidence="1">Sukarami</strain>
    </source>
</reference>
<gene>
    <name evidence="1" type="ORF">M5D96_013819</name>
</gene>
<keyword evidence="2" id="KW-1185">Reference proteome</keyword>
<evidence type="ECO:0000313" key="2">
    <source>
        <dbReference type="Proteomes" id="UP001059596"/>
    </source>
</evidence>
<dbReference type="EMBL" id="JAMKOV010000138">
    <property type="protein sequence ID" value="KAI8033417.1"/>
    <property type="molecule type" value="Genomic_DNA"/>
</dbReference>
<proteinExistence type="predicted"/>